<dbReference type="InterPro" id="IPR050122">
    <property type="entry name" value="RTK"/>
</dbReference>
<dbReference type="PANTHER" id="PTHR24416">
    <property type="entry name" value="TYROSINE-PROTEIN KINASE RECEPTOR"/>
    <property type="match status" value="1"/>
</dbReference>
<comment type="catalytic activity">
    <reaction evidence="2">
        <text>L-tyrosyl-[protein] + ATP = O-phospho-L-tyrosyl-[protein] + ADP + H(+)</text>
        <dbReference type="Rhea" id="RHEA:10596"/>
        <dbReference type="Rhea" id="RHEA-COMP:10136"/>
        <dbReference type="Rhea" id="RHEA-COMP:20101"/>
        <dbReference type="ChEBI" id="CHEBI:15378"/>
        <dbReference type="ChEBI" id="CHEBI:30616"/>
        <dbReference type="ChEBI" id="CHEBI:46858"/>
        <dbReference type="ChEBI" id="CHEBI:61978"/>
        <dbReference type="ChEBI" id="CHEBI:456216"/>
        <dbReference type="EC" id="2.7.10.1"/>
    </reaction>
</comment>
<dbReference type="InterPro" id="IPR008266">
    <property type="entry name" value="Tyr_kinase_AS"/>
</dbReference>
<evidence type="ECO:0000313" key="7">
    <source>
        <dbReference type="EMBL" id="CAL8136221.1"/>
    </source>
</evidence>
<accession>A0ABP1RUZ0</accession>
<evidence type="ECO:0000313" key="8">
    <source>
        <dbReference type="Proteomes" id="UP001642540"/>
    </source>
</evidence>
<dbReference type="InterPro" id="IPR011009">
    <property type="entry name" value="Kinase-like_dom_sf"/>
</dbReference>
<evidence type="ECO:0000256" key="5">
    <source>
        <dbReference type="SAM" id="SignalP"/>
    </source>
</evidence>
<keyword evidence="4" id="KW-1133">Transmembrane helix</keyword>
<dbReference type="PANTHER" id="PTHR24416:SF600">
    <property type="entry name" value="PDGF- AND VEGF-RECEPTOR RELATED, ISOFORM J"/>
    <property type="match status" value="1"/>
</dbReference>
<reference evidence="7 8" key="1">
    <citation type="submission" date="2024-08" db="EMBL/GenBank/DDBJ databases">
        <authorList>
            <person name="Cucini C."/>
            <person name="Frati F."/>
        </authorList>
    </citation>
    <scope>NUCLEOTIDE SEQUENCE [LARGE SCALE GENOMIC DNA]</scope>
</reference>
<comment type="subcellular location">
    <subcellularLocation>
        <location evidence="1">Membrane</location>
        <topology evidence="1">Single-pass membrane protein</topology>
    </subcellularLocation>
</comment>
<sequence length="1336" mass="152701">MSSFIVFLVIYSIGVATAFKYHTNGLILDVTGPLNDIMEGRSKEKDLITNLHALFSFNSDNFTNRNLYYATDGKTIDEMENQTLECYKILNNTIGITSGENIFISWTINMTTLNLLKFPSNIKTEMNLEPAIIINLSDETDCTDELVSSTRWNTLLGPLADEVFIGLGFSESLIKCSYLQSLLSEPKIVVVKNNFGDTTGVPESFGLFQNQFEFLSNSATSLLKTWWVGRPRHKIIYFPTPDSVGDNNHRELLMKYASIWTSSNKTYGDIIVQGYTTINEHRNFSVTPSMPKVKAQYIGNSFSWSDLLFSSGFQRQQTLILNNLQWGLFIRGIERFYENANVSSSLALPLDFILDYSDNMQSSRYSRPLNWEEEEIALMRSLSTGPVNTTKTKLSAIVFLLQEGHACNINESFCGYNNEKKLAEFAQRMADSNMVIGCRIWVDKDLQNSAAIVKACNELNGTMYIITDNILLAGEEGTGGYSFHYEHKVRSILKNANEIRKHISNEQPLAKIHIELKVIEKGRKYKQKSFQDINSLFCDEVAHELSPYLEAVINWANLENFPLILKFNIRKQSTIDIYHVWFSMLRKFNNPYLEWSLQRLEGNNQTEYQLHNSIVETHPSYLMQNFLKSNYNWKMDTCVDWKKGTAVLKADYFYNNYVGTTFHTDMSTNQTSSFEEYIIKLQFIFHRFQVAEIVVGTGFPELLDGIFSAVNTLKTNTSKVFVWYMHSEEEPDYELRNIQSLLDSLTGRGLYESKDMPGIHVELAIAEKDVNKKFTYNITNGDSVLTMLNVVKQSKLNAGFLTSVKICTEMIKNAIISAVDNLNAELLREANYIICKQEQGYLFKYGSKLDQELMLDSHLLIRRLANIYFPHLVVNFRVESTAEITQNPIDMTRYMSLVDLLKTFGSVYDTSYFIVEAFDSPLRKEQSGWWGIRNFSDLTNSSTYVEKLLVYNDQDMWYPPTKPYFQTKLIPQSSKLVAIISVAGVAVILMLIAFVFGVVIRYRKLQQILSDEDVREFLNGKPLQEMGNEEEGDVDVKHMKFNPIHNLELADICIDNAKILGQGAFGTVYKGSVKENEAAIKQPNSQGSQATFMNVLMEVKVHSYIGSHPNVVIFLGAYIKEIHNGILHIATEFCSNGSLQDYLRRKVTVTSEPGVNNDDLDESSFHQLDLSRFSLEIATGMEYIGSKSIVHGDLATRNVLLNENFVCKISDFGLSRKLYEYQKYVKTSQEPLPWKWMAYESLTKMEFTPKSDVWSYGVTLWEIYSLGKIPYAGLNWSVTFAEELQNGLRPTIPQFSAPEIYTKMCECWNLDVNERPSFAELSRFFQSLSDDAYSVL</sequence>
<dbReference type="PROSITE" id="PS00107">
    <property type="entry name" value="PROTEIN_KINASE_ATP"/>
    <property type="match status" value="1"/>
</dbReference>
<feature type="binding site" evidence="3">
    <location>
        <position position="1081"/>
    </location>
    <ligand>
        <name>ATP</name>
        <dbReference type="ChEBI" id="CHEBI:30616"/>
    </ligand>
</feature>
<protein>
    <recommendedName>
        <fullName evidence="6">Protein kinase domain-containing protein</fullName>
    </recommendedName>
</protein>
<dbReference type="PROSITE" id="PS00109">
    <property type="entry name" value="PROTEIN_KINASE_TYR"/>
    <property type="match status" value="1"/>
</dbReference>
<keyword evidence="3" id="KW-0547">Nucleotide-binding</keyword>
<dbReference type="SUPFAM" id="SSF56112">
    <property type="entry name" value="Protein kinase-like (PK-like)"/>
    <property type="match status" value="1"/>
</dbReference>
<feature type="domain" description="Protein kinase" evidence="6">
    <location>
        <begin position="1054"/>
        <end position="1325"/>
    </location>
</feature>
<feature type="signal peptide" evidence="5">
    <location>
        <begin position="1"/>
        <end position="18"/>
    </location>
</feature>
<dbReference type="Pfam" id="PF07714">
    <property type="entry name" value="PK_Tyr_Ser-Thr"/>
    <property type="match status" value="1"/>
</dbReference>
<evidence type="ECO:0000256" key="3">
    <source>
        <dbReference type="PROSITE-ProRule" id="PRU10141"/>
    </source>
</evidence>
<dbReference type="PRINTS" id="PR00109">
    <property type="entry name" value="TYRKINASE"/>
</dbReference>
<evidence type="ECO:0000256" key="4">
    <source>
        <dbReference type="SAM" id="Phobius"/>
    </source>
</evidence>
<dbReference type="PROSITE" id="PS50011">
    <property type="entry name" value="PROTEIN_KINASE_DOM"/>
    <property type="match status" value="1"/>
</dbReference>
<dbReference type="Gene3D" id="1.10.510.10">
    <property type="entry name" value="Transferase(Phosphotransferase) domain 1"/>
    <property type="match status" value="1"/>
</dbReference>
<proteinExistence type="predicted"/>
<keyword evidence="4" id="KW-0812">Transmembrane</keyword>
<dbReference type="CDD" id="cd00192">
    <property type="entry name" value="PTKc"/>
    <property type="match status" value="1"/>
</dbReference>
<feature type="transmembrane region" description="Helical" evidence="4">
    <location>
        <begin position="976"/>
        <end position="1000"/>
    </location>
</feature>
<dbReference type="InterPro" id="IPR000719">
    <property type="entry name" value="Prot_kinase_dom"/>
</dbReference>
<feature type="chain" id="PRO_5046571699" description="Protein kinase domain-containing protein" evidence="5">
    <location>
        <begin position="19"/>
        <end position="1336"/>
    </location>
</feature>
<keyword evidence="8" id="KW-1185">Reference proteome</keyword>
<comment type="caution">
    <text evidence="7">The sequence shown here is derived from an EMBL/GenBank/DDBJ whole genome shotgun (WGS) entry which is preliminary data.</text>
</comment>
<dbReference type="InterPro" id="IPR017441">
    <property type="entry name" value="Protein_kinase_ATP_BS"/>
</dbReference>
<dbReference type="InterPro" id="IPR001245">
    <property type="entry name" value="Ser-Thr/Tyr_kinase_cat_dom"/>
</dbReference>
<keyword evidence="5" id="KW-0732">Signal</keyword>
<dbReference type="Proteomes" id="UP001642540">
    <property type="component" value="Unassembled WGS sequence"/>
</dbReference>
<evidence type="ECO:0000259" key="6">
    <source>
        <dbReference type="PROSITE" id="PS50011"/>
    </source>
</evidence>
<keyword evidence="4" id="KW-0472">Membrane</keyword>
<evidence type="ECO:0000256" key="1">
    <source>
        <dbReference type="ARBA" id="ARBA00004167"/>
    </source>
</evidence>
<dbReference type="EMBL" id="CAXLJM020000111">
    <property type="protein sequence ID" value="CAL8136221.1"/>
    <property type="molecule type" value="Genomic_DNA"/>
</dbReference>
<evidence type="ECO:0000256" key="2">
    <source>
        <dbReference type="ARBA" id="ARBA00051243"/>
    </source>
</evidence>
<name>A0ABP1RUZ0_9HEXA</name>
<keyword evidence="3" id="KW-0067">ATP-binding</keyword>
<gene>
    <name evidence="7" type="ORF">ODALV1_LOCUS26341</name>
</gene>
<organism evidence="7 8">
    <name type="scientific">Orchesella dallaii</name>
    <dbReference type="NCBI Taxonomy" id="48710"/>
    <lineage>
        <taxon>Eukaryota</taxon>
        <taxon>Metazoa</taxon>
        <taxon>Ecdysozoa</taxon>
        <taxon>Arthropoda</taxon>
        <taxon>Hexapoda</taxon>
        <taxon>Collembola</taxon>
        <taxon>Entomobryomorpha</taxon>
        <taxon>Entomobryoidea</taxon>
        <taxon>Orchesellidae</taxon>
        <taxon>Orchesellinae</taxon>
        <taxon>Orchesella</taxon>
    </lineage>
</organism>